<dbReference type="PANTHER" id="PTHR22926:SF5">
    <property type="entry name" value="PHOSPHO-N-ACETYLMURAMOYL-PENTAPEPTIDE-TRANSFERASE HOMOLOG"/>
    <property type="match status" value="1"/>
</dbReference>
<evidence type="ECO:0000256" key="3">
    <source>
        <dbReference type="ARBA" id="ARBA00022692"/>
    </source>
</evidence>
<name>X1E1D4_9ZZZZ</name>
<dbReference type="AlphaFoldDB" id="X1E1D4"/>
<sequence>MATFCAVIAGALFAFLWFNIPPARFYMGETGILGLTSTMAVVAFLTDSVVVLPIIAGLMVIEVSSMILQLLSKKFRHKKIWLSTPIHHHFEARGWPAHQVTMRFWIIGIIFAILGVAIRLLG</sequence>
<feature type="transmembrane region" description="Helical" evidence="6">
    <location>
        <begin position="102"/>
        <end position="121"/>
    </location>
</feature>
<keyword evidence="3 6" id="KW-0812">Transmembrane</keyword>
<keyword evidence="4 6" id="KW-1133">Transmembrane helix</keyword>
<organism evidence="7">
    <name type="scientific">marine sediment metagenome</name>
    <dbReference type="NCBI Taxonomy" id="412755"/>
    <lineage>
        <taxon>unclassified sequences</taxon>
        <taxon>metagenomes</taxon>
        <taxon>ecological metagenomes</taxon>
    </lineage>
</organism>
<comment type="subcellular location">
    <subcellularLocation>
        <location evidence="1">Membrane</location>
        <topology evidence="1">Multi-pass membrane protein</topology>
    </subcellularLocation>
</comment>
<evidence type="ECO:0000256" key="1">
    <source>
        <dbReference type="ARBA" id="ARBA00004141"/>
    </source>
</evidence>
<dbReference type="InterPro" id="IPR000715">
    <property type="entry name" value="Glycosyl_transferase_4"/>
</dbReference>
<gene>
    <name evidence="7" type="ORF">S03H2_02731</name>
</gene>
<protein>
    <recommendedName>
        <fullName evidence="8">Phospho-N-acetylmuramoyl-pentapeptide-transferase</fullName>
    </recommendedName>
</protein>
<dbReference type="GO" id="GO:0016780">
    <property type="term" value="F:phosphotransferase activity, for other substituted phosphate groups"/>
    <property type="evidence" value="ECO:0007669"/>
    <property type="project" value="InterPro"/>
</dbReference>
<evidence type="ECO:0000313" key="7">
    <source>
        <dbReference type="EMBL" id="GAH27076.1"/>
    </source>
</evidence>
<proteinExistence type="predicted"/>
<dbReference type="PANTHER" id="PTHR22926">
    <property type="entry name" value="PHOSPHO-N-ACETYLMURAMOYL-PENTAPEPTIDE-TRANSFERASE"/>
    <property type="match status" value="1"/>
</dbReference>
<evidence type="ECO:0008006" key="8">
    <source>
        <dbReference type="Google" id="ProtNLM"/>
    </source>
</evidence>
<evidence type="ECO:0000256" key="4">
    <source>
        <dbReference type="ARBA" id="ARBA00022989"/>
    </source>
</evidence>
<evidence type="ECO:0000256" key="6">
    <source>
        <dbReference type="SAM" id="Phobius"/>
    </source>
</evidence>
<dbReference type="GO" id="GO:0005886">
    <property type="term" value="C:plasma membrane"/>
    <property type="evidence" value="ECO:0007669"/>
    <property type="project" value="TreeGrafter"/>
</dbReference>
<dbReference type="EMBL" id="BARU01000947">
    <property type="protein sequence ID" value="GAH27076.1"/>
    <property type="molecule type" value="Genomic_DNA"/>
</dbReference>
<evidence type="ECO:0000256" key="2">
    <source>
        <dbReference type="ARBA" id="ARBA00022679"/>
    </source>
</evidence>
<keyword evidence="5 6" id="KW-0472">Membrane</keyword>
<accession>X1E1D4</accession>
<feature type="transmembrane region" description="Helical" evidence="6">
    <location>
        <begin position="49"/>
        <end position="71"/>
    </location>
</feature>
<comment type="caution">
    <text evidence="7">The sequence shown here is derived from an EMBL/GenBank/DDBJ whole genome shotgun (WGS) entry which is preliminary data.</text>
</comment>
<dbReference type="GO" id="GO:0044038">
    <property type="term" value="P:cell wall macromolecule biosynthetic process"/>
    <property type="evidence" value="ECO:0007669"/>
    <property type="project" value="TreeGrafter"/>
</dbReference>
<dbReference type="GO" id="GO:0071555">
    <property type="term" value="P:cell wall organization"/>
    <property type="evidence" value="ECO:0007669"/>
    <property type="project" value="TreeGrafter"/>
</dbReference>
<dbReference type="Pfam" id="PF00953">
    <property type="entry name" value="Glycos_transf_4"/>
    <property type="match status" value="1"/>
</dbReference>
<keyword evidence="2" id="KW-0808">Transferase</keyword>
<reference evidence="7" key="1">
    <citation type="journal article" date="2014" name="Front. Microbiol.">
        <title>High frequency of phylogenetically diverse reductive dehalogenase-homologous genes in deep subseafloor sedimentary metagenomes.</title>
        <authorList>
            <person name="Kawai M."/>
            <person name="Futagami T."/>
            <person name="Toyoda A."/>
            <person name="Takaki Y."/>
            <person name="Nishi S."/>
            <person name="Hori S."/>
            <person name="Arai W."/>
            <person name="Tsubouchi T."/>
            <person name="Morono Y."/>
            <person name="Uchiyama I."/>
            <person name="Ito T."/>
            <person name="Fujiyama A."/>
            <person name="Inagaki F."/>
            <person name="Takami H."/>
        </authorList>
    </citation>
    <scope>NUCLEOTIDE SEQUENCE</scope>
    <source>
        <strain evidence="7">Expedition CK06-06</strain>
    </source>
</reference>
<evidence type="ECO:0000256" key="5">
    <source>
        <dbReference type="ARBA" id="ARBA00023136"/>
    </source>
</evidence>